<evidence type="ECO:0000313" key="4">
    <source>
        <dbReference type="Proteomes" id="UP000033772"/>
    </source>
</evidence>
<evidence type="ECO:0000256" key="1">
    <source>
        <dbReference type="ARBA" id="ARBA00007689"/>
    </source>
</evidence>
<accession>A0A1J4N4F5</accession>
<evidence type="ECO:0000259" key="2">
    <source>
        <dbReference type="Pfam" id="PF03795"/>
    </source>
</evidence>
<keyword evidence="4" id="KW-1185">Reference proteome</keyword>
<reference evidence="3" key="1">
    <citation type="submission" date="2016-10" db="EMBL/GenBank/DDBJ databases">
        <title>Draft Genome Sequence of Nocardioides luteus Strain BAFB, an Alkane-Degrading Bacterium Isolated from JP-7 Polluted Soil.</title>
        <authorList>
            <person name="Brown L."/>
            <person name="Ruiz O.N."/>
            <person name="Gunasekera T."/>
        </authorList>
    </citation>
    <scope>NUCLEOTIDE SEQUENCE [LARGE SCALE GENOMIC DNA]</scope>
    <source>
        <strain evidence="3">BAFB</strain>
    </source>
</reference>
<dbReference type="RefSeq" id="WP_045548267.1">
    <property type="nucleotide sequence ID" value="NZ_JZDQ02000015.1"/>
</dbReference>
<dbReference type="Gene3D" id="3.30.70.1060">
    <property type="entry name" value="Dimeric alpha+beta barrel"/>
    <property type="match status" value="1"/>
</dbReference>
<proteinExistence type="inferred from homology"/>
<name>A0A1J4N4F5_9ACTN</name>
<dbReference type="STRING" id="1844.UG56_012035"/>
<feature type="domain" description="YCII-related" evidence="2">
    <location>
        <begin position="24"/>
        <end position="117"/>
    </location>
</feature>
<dbReference type="OrthoDB" id="668782at2"/>
<dbReference type="AlphaFoldDB" id="A0A1J4N4F5"/>
<dbReference type="Proteomes" id="UP000033772">
    <property type="component" value="Unassembled WGS sequence"/>
</dbReference>
<dbReference type="EMBL" id="JZDQ02000015">
    <property type="protein sequence ID" value="OIJ26444.1"/>
    <property type="molecule type" value="Genomic_DNA"/>
</dbReference>
<dbReference type="PANTHER" id="PTHR35174:SF3">
    <property type="entry name" value="BLL7171 PROTEIN"/>
    <property type="match status" value="1"/>
</dbReference>
<comment type="caution">
    <text evidence="3">The sequence shown here is derived from an EMBL/GenBank/DDBJ whole genome shotgun (WGS) entry which is preliminary data.</text>
</comment>
<dbReference type="InterPro" id="IPR005545">
    <property type="entry name" value="YCII"/>
</dbReference>
<dbReference type="SUPFAM" id="SSF54909">
    <property type="entry name" value="Dimeric alpha+beta barrel"/>
    <property type="match status" value="1"/>
</dbReference>
<gene>
    <name evidence="3" type="ORF">UG56_012035</name>
</gene>
<dbReference type="Pfam" id="PF03795">
    <property type="entry name" value="YCII"/>
    <property type="match status" value="1"/>
</dbReference>
<sequence length="122" mass="13196">MVQYLMSVWGSEEDLEKPFGGYESEEQMQASFAATGAFNQKLMDQGYFVFANGLDSPKTATVVDGTGDKPVYTDGPYTEAKEFIGGFWVIDVPNLDVALELAAEGSAACLGKVEVRPMHGVE</sequence>
<evidence type="ECO:0000313" key="3">
    <source>
        <dbReference type="EMBL" id="OIJ26444.1"/>
    </source>
</evidence>
<protein>
    <recommendedName>
        <fullName evidence="2">YCII-related domain-containing protein</fullName>
    </recommendedName>
</protein>
<dbReference type="PANTHER" id="PTHR35174">
    <property type="entry name" value="BLL7171 PROTEIN-RELATED"/>
    <property type="match status" value="1"/>
</dbReference>
<organism evidence="3 4">
    <name type="scientific">Nocardioides luteus</name>
    <dbReference type="NCBI Taxonomy" id="1844"/>
    <lineage>
        <taxon>Bacteria</taxon>
        <taxon>Bacillati</taxon>
        <taxon>Actinomycetota</taxon>
        <taxon>Actinomycetes</taxon>
        <taxon>Propionibacteriales</taxon>
        <taxon>Nocardioidaceae</taxon>
        <taxon>Nocardioides</taxon>
    </lineage>
</organism>
<comment type="similarity">
    <text evidence="1">Belongs to the YciI family.</text>
</comment>
<dbReference type="InterPro" id="IPR011008">
    <property type="entry name" value="Dimeric_a/b-barrel"/>
</dbReference>